<dbReference type="GO" id="GO:0006520">
    <property type="term" value="P:amino acid metabolic process"/>
    <property type="evidence" value="ECO:0007669"/>
    <property type="project" value="InterPro"/>
</dbReference>
<accession>A0A7G1HS53</accession>
<dbReference type="KEGG" id="copr:Cop2CBH44_09080"/>
<sequence>MRSFASDNNSGIHPLVLKAIEDANKDHAMGYGEDEWTNRAVTLIKEVFGPKADPYFVFNGTGANSVALRACTRTFNSIIAAESAHIFMDECGAPVFQTGCQIKEIVTRDGKLTPELIREKLVGFGAVHQSQPKVVYISECTEYGTVYTPKEIKAIADLIHKYGMYLHVDGARLANAAAYLGVTLKELTADCDVDILSFGGTKNGMMLGEAVISFRPELSENMKYIRKQSGQLYSKMRYTSCQFLPYLTNELWRKNALHANKMAQLLVKGIREICDVEFSQKVEANIVLMCMPRKVIEKLQQKYVFYIWNEITDEMRLVTSFDTTPEDVHSFLEDLKDALKEFPLKFTVNSEK</sequence>
<evidence type="ECO:0000256" key="2">
    <source>
        <dbReference type="ARBA" id="ARBA00006966"/>
    </source>
</evidence>
<dbReference type="CDD" id="cd06502">
    <property type="entry name" value="TA_like"/>
    <property type="match status" value="1"/>
</dbReference>
<evidence type="ECO:0000313" key="5">
    <source>
        <dbReference type="EMBL" id="BCI62555.1"/>
    </source>
</evidence>
<feature type="domain" description="Aromatic amino acid beta-eliminating lyase/threonine aldolase" evidence="4">
    <location>
        <begin position="4"/>
        <end position="286"/>
    </location>
</feature>
<dbReference type="Gene3D" id="3.90.1150.10">
    <property type="entry name" value="Aspartate Aminotransferase, domain 1"/>
    <property type="match status" value="1"/>
</dbReference>
<dbReference type="InterPro" id="IPR015422">
    <property type="entry name" value="PyrdxlP-dep_Trfase_small"/>
</dbReference>
<dbReference type="Proteomes" id="UP000594042">
    <property type="component" value="Chromosome"/>
</dbReference>
<keyword evidence="3" id="KW-0663">Pyridoxal phosphate</keyword>
<evidence type="ECO:0000256" key="3">
    <source>
        <dbReference type="ARBA" id="ARBA00022898"/>
    </source>
</evidence>
<evidence type="ECO:0000259" key="4">
    <source>
        <dbReference type="Pfam" id="PF01212"/>
    </source>
</evidence>
<dbReference type="GO" id="GO:0016829">
    <property type="term" value="F:lyase activity"/>
    <property type="evidence" value="ECO:0007669"/>
    <property type="project" value="InterPro"/>
</dbReference>
<dbReference type="InterPro" id="IPR001597">
    <property type="entry name" value="ArAA_b-elim_lyase/Thr_aldolase"/>
</dbReference>
<protein>
    <submittedName>
        <fullName evidence="5">Threonine aldolase</fullName>
    </submittedName>
</protein>
<evidence type="ECO:0000256" key="1">
    <source>
        <dbReference type="ARBA" id="ARBA00001933"/>
    </source>
</evidence>
<proteinExistence type="inferred from homology"/>
<dbReference type="Gene3D" id="3.40.640.10">
    <property type="entry name" value="Type I PLP-dependent aspartate aminotransferase-like (Major domain)"/>
    <property type="match status" value="1"/>
</dbReference>
<dbReference type="EMBL" id="AP023322">
    <property type="protein sequence ID" value="BCI62555.1"/>
    <property type="molecule type" value="Genomic_DNA"/>
</dbReference>
<name>A0A7G1HS53_9BACT</name>
<dbReference type="InterPro" id="IPR015424">
    <property type="entry name" value="PyrdxlP-dep_Trfase"/>
</dbReference>
<comment type="similarity">
    <text evidence="2">Belongs to the threonine aldolase family.</text>
</comment>
<dbReference type="InterPro" id="IPR015421">
    <property type="entry name" value="PyrdxlP-dep_Trfase_major"/>
</dbReference>
<reference evidence="6" key="1">
    <citation type="submission" date="2020-07" db="EMBL/GenBank/DDBJ databases">
        <title>Complete genome sequencing of Coprobacter sp. strain 2CBH44.</title>
        <authorList>
            <person name="Sakamoto M."/>
            <person name="Murakami T."/>
            <person name="Mori H."/>
        </authorList>
    </citation>
    <scope>NUCLEOTIDE SEQUENCE [LARGE SCALE GENOMIC DNA]</scope>
    <source>
        <strain evidence="6">2CBH44</strain>
    </source>
</reference>
<keyword evidence="6" id="KW-1185">Reference proteome</keyword>
<comment type="cofactor">
    <cofactor evidence="1">
        <name>pyridoxal 5'-phosphate</name>
        <dbReference type="ChEBI" id="CHEBI:597326"/>
    </cofactor>
</comment>
<dbReference type="PANTHER" id="PTHR48097:SF5">
    <property type="entry name" value="LOW SPECIFICITY L-THREONINE ALDOLASE"/>
    <property type="match status" value="1"/>
</dbReference>
<dbReference type="SUPFAM" id="SSF53383">
    <property type="entry name" value="PLP-dependent transferases"/>
    <property type="match status" value="1"/>
</dbReference>
<dbReference type="PANTHER" id="PTHR48097">
    <property type="entry name" value="L-THREONINE ALDOLASE-RELATED"/>
    <property type="match status" value="1"/>
</dbReference>
<dbReference type="Pfam" id="PF01212">
    <property type="entry name" value="Beta_elim_lyase"/>
    <property type="match status" value="1"/>
</dbReference>
<evidence type="ECO:0000313" key="6">
    <source>
        <dbReference type="Proteomes" id="UP000594042"/>
    </source>
</evidence>
<organism evidence="5 6">
    <name type="scientific">Coprobacter secundus subsp. similis</name>
    <dbReference type="NCBI Taxonomy" id="2751153"/>
    <lineage>
        <taxon>Bacteria</taxon>
        <taxon>Pseudomonadati</taxon>
        <taxon>Bacteroidota</taxon>
        <taxon>Bacteroidia</taxon>
        <taxon>Bacteroidales</taxon>
        <taxon>Barnesiellaceae</taxon>
        <taxon>Coprobacter</taxon>
    </lineage>
</organism>
<dbReference type="AlphaFoldDB" id="A0A7G1HS53"/>
<gene>
    <name evidence="5" type="ORF">Cop2CBH44_09080</name>
</gene>
<dbReference type="RefSeq" id="WP_021929472.1">
    <property type="nucleotide sequence ID" value="NZ_AP023322.1"/>
</dbReference>